<dbReference type="SUPFAM" id="SSF51556">
    <property type="entry name" value="Metallo-dependent hydrolases"/>
    <property type="match status" value="1"/>
</dbReference>
<dbReference type="PANTHER" id="PTHR21240">
    <property type="entry name" value="2-AMINO-3-CARBOXYLMUCONATE-6-SEMIALDEHYDE DECARBOXYLASE"/>
    <property type="match status" value="1"/>
</dbReference>
<feature type="domain" description="Amidohydrolase-related" evidence="2">
    <location>
        <begin position="11"/>
        <end position="304"/>
    </location>
</feature>
<dbReference type="InterPro" id="IPR032465">
    <property type="entry name" value="ACMSD"/>
</dbReference>
<keyword evidence="1" id="KW-0456">Lyase</keyword>
<dbReference type="AlphaFoldDB" id="A0AAV2WLB1"/>
<evidence type="ECO:0000256" key="1">
    <source>
        <dbReference type="ARBA" id="ARBA00023239"/>
    </source>
</evidence>
<evidence type="ECO:0000259" key="2">
    <source>
        <dbReference type="Pfam" id="PF04909"/>
    </source>
</evidence>
<sequence length="330" mass="34940">MISADLAPGVIDVHAHWLPRELFDLPGVGPHGRMHDRDGQLFLGEIPLSIAADAMSDIAAIRADMDRNEVGVRVLSAPPFAFPLQPGAAADDYVTAFNSALTDVVAGADGTLLGLGLVSLADNAAVTRQLTRLADTEGIAGVAVPPLLDNESLDGPALGHVLREAARLDLSVLVHPMQLPQPQWAKYYLNNLIGNPTESATAVAALILSGLKDQLPGLRICFVHGGGCAPGLLGRWSHGWRARADVRAALSRAPQDVFGELFFDTVTHGAAQLDLLCTLAGTDKVLCGSDYPFDMADADPARFAVEHGPGRDSIIRAAMAYLGLDQERQR</sequence>
<proteinExistence type="predicted"/>
<dbReference type="Gene3D" id="3.20.20.140">
    <property type="entry name" value="Metal-dependent hydrolases"/>
    <property type="match status" value="1"/>
</dbReference>
<dbReference type="GO" id="GO:0016831">
    <property type="term" value="F:carboxy-lyase activity"/>
    <property type="evidence" value="ECO:0007669"/>
    <property type="project" value="InterPro"/>
</dbReference>
<dbReference type="Proteomes" id="UP000028864">
    <property type="component" value="Unassembled WGS sequence"/>
</dbReference>
<dbReference type="PANTHER" id="PTHR21240:SF28">
    <property type="entry name" value="ISO-OROTATE DECARBOXYLASE (EUROFUNG)"/>
    <property type="match status" value="1"/>
</dbReference>
<reference evidence="3" key="2">
    <citation type="submission" date="2015-09" db="EMBL/GenBank/DDBJ databases">
        <title>Draft genome sequence of Mycobacterium neoaurum DSM 44074.</title>
        <authorList>
            <person name="Croce O."/>
            <person name="Robert C."/>
            <person name="Raoult D."/>
            <person name="Drancourt M."/>
        </authorList>
    </citation>
    <scope>NUCLEOTIDE SEQUENCE</scope>
    <source>
        <strain evidence="3">DSM 44074</strain>
    </source>
</reference>
<protein>
    <submittedName>
        <fullName evidence="3">2-hydroxy-3-carboxy-6-oxo-7-methylocta-2, 4-dienoate decarboxylase</fullName>
    </submittedName>
</protein>
<reference evidence="3" key="1">
    <citation type="submission" date="2014-05" db="EMBL/GenBank/DDBJ databases">
        <authorList>
            <person name="Urmite Genomes"/>
        </authorList>
    </citation>
    <scope>NUCLEOTIDE SEQUENCE</scope>
    <source>
        <strain evidence="3">DSM 44074</strain>
    </source>
</reference>
<gene>
    <name evidence="3" type="ORF">BN1047_02582</name>
</gene>
<dbReference type="InterPro" id="IPR032466">
    <property type="entry name" value="Metal_Hydrolase"/>
</dbReference>
<dbReference type="GO" id="GO:0005829">
    <property type="term" value="C:cytosol"/>
    <property type="evidence" value="ECO:0007669"/>
    <property type="project" value="TreeGrafter"/>
</dbReference>
<dbReference type="RefSeq" id="WP_030136738.1">
    <property type="nucleotide sequence ID" value="NZ_CP074376.1"/>
</dbReference>
<evidence type="ECO:0000313" key="4">
    <source>
        <dbReference type="Proteomes" id="UP000028864"/>
    </source>
</evidence>
<evidence type="ECO:0000313" key="3">
    <source>
        <dbReference type="EMBL" id="CDQ44702.1"/>
    </source>
</evidence>
<name>A0AAV2WLB1_MYCNE</name>
<accession>A0AAV2WLB1</accession>
<dbReference type="Pfam" id="PF04909">
    <property type="entry name" value="Amidohydro_2"/>
    <property type="match status" value="1"/>
</dbReference>
<dbReference type="GO" id="GO:0016787">
    <property type="term" value="F:hydrolase activity"/>
    <property type="evidence" value="ECO:0007669"/>
    <property type="project" value="InterPro"/>
</dbReference>
<dbReference type="InterPro" id="IPR006680">
    <property type="entry name" value="Amidohydro-rel"/>
</dbReference>
<dbReference type="EMBL" id="LK021338">
    <property type="protein sequence ID" value="CDQ44702.1"/>
    <property type="molecule type" value="Genomic_DNA"/>
</dbReference>
<dbReference type="GO" id="GO:0019748">
    <property type="term" value="P:secondary metabolic process"/>
    <property type="evidence" value="ECO:0007669"/>
    <property type="project" value="TreeGrafter"/>
</dbReference>
<organism evidence="3 4">
    <name type="scientific">Mycolicibacterium neoaurum</name>
    <name type="common">Mycobacterium neoaurum</name>
    <dbReference type="NCBI Taxonomy" id="1795"/>
    <lineage>
        <taxon>Bacteria</taxon>
        <taxon>Bacillati</taxon>
        <taxon>Actinomycetota</taxon>
        <taxon>Actinomycetes</taxon>
        <taxon>Mycobacteriales</taxon>
        <taxon>Mycobacteriaceae</taxon>
        <taxon>Mycolicibacterium</taxon>
    </lineage>
</organism>